<dbReference type="OrthoDB" id="4703at2759"/>
<dbReference type="EMBL" id="JANBOJ010000076">
    <property type="protein sequence ID" value="KAJ1723230.1"/>
    <property type="molecule type" value="Genomic_DNA"/>
</dbReference>
<evidence type="ECO:0000256" key="4">
    <source>
        <dbReference type="SAM" id="MobiDB-lite"/>
    </source>
</evidence>
<dbReference type="GO" id="GO:0003677">
    <property type="term" value="F:DNA binding"/>
    <property type="evidence" value="ECO:0007669"/>
    <property type="project" value="InterPro"/>
</dbReference>
<feature type="compositionally biased region" description="Low complexity" evidence="4">
    <location>
        <begin position="287"/>
        <end position="304"/>
    </location>
</feature>
<organism evidence="5 6">
    <name type="scientific">Coemansia erecta</name>
    <dbReference type="NCBI Taxonomy" id="147472"/>
    <lineage>
        <taxon>Eukaryota</taxon>
        <taxon>Fungi</taxon>
        <taxon>Fungi incertae sedis</taxon>
        <taxon>Zoopagomycota</taxon>
        <taxon>Kickxellomycotina</taxon>
        <taxon>Kickxellomycetes</taxon>
        <taxon>Kickxellales</taxon>
        <taxon>Kickxellaceae</taxon>
        <taxon>Coemansia</taxon>
    </lineage>
</organism>
<feature type="compositionally biased region" description="Low complexity" evidence="4">
    <location>
        <begin position="187"/>
        <end position="196"/>
    </location>
</feature>
<protein>
    <submittedName>
        <fullName evidence="5">Uncharacterized protein</fullName>
    </submittedName>
</protein>
<feature type="compositionally biased region" description="Low complexity" evidence="4">
    <location>
        <begin position="107"/>
        <end position="146"/>
    </location>
</feature>
<dbReference type="SUPFAM" id="SSF50978">
    <property type="entry name" value="WD40 repeat-like"/>
    <property type="match status" value="1"/>
</dbReference>
<evidence type="ECO:0000256" key="1">
    <source>
        <dbReference type="ARBA" id="ARBA00004123"/>
    </source>
</evidence>
<reference evidence="5" key="1">
    <citation type="submission" date="2022-07" db="EMBL/GenBank/DDBJ databases">
        <title>Phylogenomic reconstructions and comparative analyses of Kickxellomycotina fungi.</title>
        <authorList>
            <person name="Reynolds N.K."/>
            <person name="Stajich J.E."/>
            <person name="Barry K."/>
            <person name="Grigoriev I.V."/>
            <person name="Crous P."/>
            <person name="Smith M.E."/>
        </authorList>
    </citation>
    <scope>NUCLEOTIDE SEQUENCE</scope>
    <source>
        <strain evidence="5">NBRC 32514</strain>
    </source>
</reference>
<dbReference type="AlphaFoldDB" id="A0A9W7Y220"/>
<feature type="compositionally biased region" description="Basic residues" evidence="4">
    <location>
        <begin position="404"/>
        <end position="429"/>
    </location>
</feature>
<dbReference type="GO" id="GO:0006355">
    <property type="term" value="P:regulation of DNA-templated transcription"/>
    <property type="evidence" value="ECO:0007669"/>
    <property type="project" value="InterPro"/>
</dbReference>
<feature type="compositionally biased region" description="Basic and acidic residues" evidence="4">
    <location>
        <begin position="75"/>
        <end position="89"/>
    </location>
</feature>
<proteinExistence type="predicted"/>
<name>A0A9W7Y220_9FUNG</name>
<dbReference type="InterPro" id="IPR017956">
    <property type="entry name" value="AT_hook_DNA-bd_motif"/>
</dbReference>
<feature type="compositionally biased region" description="Acidic residues" evidence="4">
    <location>
        <begin position="367"/>
        <end position="379"/>
    </location>
</feature>
<comment type="caution">
    <text evidence="5">The sequence shown here is derived from an EMBL/GenBank/DDBJ whole genome shotgun (WGS) entry which is preliminary data.</text>
</comment>
<dbReference type="InterPro" id="IPR052416">
    <property type="entry name" value="GTF3C_component"/>
</dbReference>
<dbReference type="Proteomes" id="UP001149813">
    <property type="component" value="Unassembled WGS sequence"/>
</dbReference>
<keyword evidence="3" id="KW-0539">Nucleus</keyword>
<dbReference type="SMART" id="SM00384">
    <property type="entry name" value="AT_hook"/>
    <property type="match status" value="4"/>
</dbReference>
<sequence length="1046" mass="108555">MARGQRVQQPTSSNRQTNISMFFQRRTATESPQDTPPPQSHSSHDSPPDSMPRRSKVLQQETAAPPAKRKRGRPRKADQPTADDARQAEDGSDGQTNSRAGDISDTQQQPVVGRGRGRPPGSRGVKATPIASNSNSNSNSNAPAPAKRGRGRPPKNGGAAAATGVAAGRQTLITLVAPRRGRSQARGGSVAAVVVSDAEQGGTELQPEVRRGRSRSRTRAAVASVADIDDEPAAEPQPSPKRRRGRLPRDSAVTTEAPDEPAEPAEPVAEPEPEPATRRSRSRVRADAATAEAPAMPAADGNPAAVPPEPAAAAAAGAAAEPQPAAKRPRGRPRKDGTAPRPNPAARARAAAKRAAELERWSMYNGEDGDSDGDGDGVYDDALGLRGAAETPPADAEHGASAGGRRRSRPPRGRGRGRGQARGPGRGRGRLATAPRVAAGRLAGHLVDDEASSGRLGQCGSVARARTTSAYRLFAPARWMGPTLHDMWTNANYIDTGLSRDAWEAIRHVQVDAAAMREPGEPGGQAGGPVDVRMVDAGLRPLAAARLAAEQAARLAGAAPGWVANAGLPVWSADWLPQRPDAAADPAATVDYVAVGGMAPGAPMRDVLAATPGRCAGSPGVVQVWRVATGGGGGGCSLALTLAHAFGRCLRLRWCPAAAADPATLGVLAAAFGDGHLRVCVVPRPPGDGGVVRLRWPAWSLVDAAAPGRAVFSCFEWAASDLLVAGTSAGLLTAWALGTCAAAQHAAAQRAGAPWPYSWKPRGPHAWAPACVPAASHQVHVGAVLDLSATATSAAHGAVAQARVAGDFRAVRLEAVHVQSAGRDGRLRHTLLGLGWRQHHVVSTLLGQVCAQAALWLTGNAVYGDADGCLRLVTSPILSGWADPWTRACFATGEPEPEPEPDREGQQPPRWALDGELLHSSSVATTDAPVQSVAASAFHAYVVAGSSDGSVRVQNTAAVDMCRMRTWSRRMSTVMVDGEAGAGEGRLVCVAADPPVPAKEALKKVNRVYPPHVDVAAVAWSRNPRSATWMVSATLAGVVLFENVVS</sequence>
<gene>
    <name evidence="5" type="ORF">LPJ53_002442</name>
</gene>
<feature type="region of interest" description="Disordered" evidence="4">
    <location>
        <begin position="1"/>
        <end position="435"/>
    </location>
</feature>
<evidence type="ECO:0000313" key="5">
    <source>
        <dbReference type="EMBL" id="KAJ1723230.1"/>
    </source>
</evidence>
<dbReference type="PROSITE" id="PS00354">
    <property type="entry name" value="HMGI_Y"/>
    <property type="match status" value="1"/>
</dbReference>
<dbReference type="GO" id="GO:0000127">
    <property type="term" value="C:transcription factor TFIIIC complex"/>
    <property type="evidence" value="ECO:0007669"/>
    <property type="project" value="TreeGrafter"/>
</dbReference>
<keyword evidence="6" id="KW-1185">Reference proteome</keyword>
<comment type="subcellular location">
    <subcellularLocation>
        <location evidence="1">Nucleus</location>
    </subcellularLocation>
</comment>
<feature type="region of interest" description="Disordered" evidence="4">
    <location>
        <begin position="889"/>
        <end position="910"/>
    </location>
</feature>
<evidence type="ECO:0000256" key="2">
    <source>
        <dbReference type="ARBA" id="ARBA00023163"/>
    </source>
</evidence>
<feature type="compositionally biased region" description="Low complexity" evidence="4">
    <location>
        <begin position="154"/>
        <end position="168"/>
    </location>
</feature>
<dbReference type="InterPro" id="IPR000637">
    <property type="entry name" value="HMGI/Y_DNA-bd_CS"/>
</dbReference>
<evidence type="ECO:0000256" key="3">
    <source>
        <dbReference type="ARBA" id="ARBA00023242"/>
    </source>
</evidence>
<dbReference type="PANTHER" id="PTHR15052:SF2">
    <property type="entry name" value="GENERAL TRANSCRIPTION FACTOR 3C POLYPEPTIDE 2"/>
    <property type="match status" value="1"/>
</dbReference>
<dbReference type="GO" id="GO:0005634">
    <property type="term" value="C:nucleus"/>
    <property type="evidence" value="ECO:0007669"/>
    <property type="project" value="UniProtKB-SubCell"/>
</dbReference>
<dbReference type="InterPro" id="IPR036322">
    <property type="entry name" value="WD40_repeat_dom_sf"/>
</dbReference>
<accession>A0A9W7Y220</accession>
<dbReference type="PRINTS" id="PR00929">
    <property type="entry name" value="ATHOOK"/>
</dbReference>
<feature type="compositionally biased region" description="Low complexity" evidence="4">
    <location>
        <begin position="311"/>
        <end position="326"/>
    </location>
</feature>
<evidence type="ECO:0000313" key="6">
    <source>
        <dbReference type="Proteomes" id="UP001149813"/>
    </source>
</evidence>
<keyword evidence="2" id="KW-0804">Transcription</keyword>
<dbReference type="PANTHER" id="PTHR15052">
    <property type="entry name" value="RNA POLYMERASE III TRANSCRIPTION INITIATION FACTOR COMPLEX SUBUNIT"/>
    <property type="match status" value="1"/>
</dbReference>
<dbReference type="GO" id="GO:0006383">
    <property type="term" value="P:transcription by RNA polymerase III"/>
    <property type="evidence" value="ECO:0007669"/>
    <property type="project" value="TreeGrafter"/>
</dbReference>
<feature type="compositionally biased region" description="Acidic residues" evidence="4">
    <location>
        <begin position="257"/>
        <end position="273"/>
    </location>
</feature>
<feature type="compositionally biased region" description="Polar residues" evidence="4">
    <location>
        <begin position="1"/>
        <end position="21"/>
    </location>
</feature>